<protein>
    <recommendedName>
        <fullName evidence="5">G-protein coupled receptors family 1 profile domain-containing protein</fullName>
    </recommendedName>
</protein>
<feature type="transmembrane region" description="Helical" evidence="2">
    <location>
        <begin position="239"/>
        <end position="260"/>
    </location>
</feature>
<sequence length="277" mass="31967">MSIITSFRLWKIYFKGTIAPKQRVREDIIMSDRMQSSKTNQCSHISNSSASEIKEQDEDKENIIATTDIDIQYVTTNTEVAGDRSEIRNSFIKTLSQSCNVLTSSHCNNSMMTNNKKHSYSSTDDNKMSANQGKNNIIQLRKTVQRKSECSSSKKNNFSYKENSNAMIDLKHYSNRNPLTTSTDNSRSFDASRQLKKSWEIRAFLTTIIIAFQTIILTGPFVASFWIEVFSNAPLTFQVRLLLFIPNLINSISNPFIYAWRIPEIRHEFRKLFRINN</sequence>
<proteinExistence type="predicted"/>
<dbReference type="OrthoDB" id="6106438at2759"/>
<organism evidence="3 4">
    <name type="scientific">Mytilus galloprovincialis</name>
    <name type="common">Mediterranean mussel</name>
    <dbReference type="NCBI Taxonomy" id="29158"/>
    <lineage>
        <taxon>Eukaryota</taxon>
        <taxon>Metazoa</taxon>
        <taxon>Spiralia</taxon>
        <taxon>Lophotrochozoa</taxon>
        <taxon>Mollusca</taxon>
        <taxon>Bivalvia</taxon>
        <taxon>Autobranchia</taxon>
        <taxon>Pteriomorphia</taxon>
        <taxon>Mytilida</taxon>
        <taxon>Mytiloidea</taxon>
        <taxon>Mytilidae</taxon>
        <taxon>Mytilinae</taxon>
        <taxon>Mytilus</taxon>
    </lineage>
</organism>
<name>A0A8B6BW61_MYTGA</name>
<dbReference type="AlphaFoldDB" id="A0A8B6BW61"/>
<evidence type="ECO:0000313" key="4">
    <source>
        <dbReference type="Proteomes" id="UP000596742"/>
    </source>
</evidence>
<feature type="compositionally biased region" description="Polar residues" evidence="1">
    <location>
        <begin position="34"/>
        <end position="51"/>
    </location>
</feature>
<reference evidence="3" key="1">
    <citation type="submission" date="2018-11" db="EMBL/GenBank/DDBJ databases">
        <authorList>
            <person name="Alioto T."/>
            <person name="Alioto T."/>
        </authorList>
    </citation>
    <scope>NUCLEOTIDE SEQUENCE</scope>
</reference>
<gene>
    <name evidence="3" type="ORF">MGAL_10B058679</name>
</gene>
<dbReference type="Proteomes" id="UP000596742">
    <property type="component" value="Unassembled WGS sequence"/>
</dbReference>
<accession>A0A8B6BW61</accession>
<evidence type="ECO:0000313" key="3">
    <source>
        <dbReference type="EMBL" id="VDH95941.1"/>
    </source>
</evidence>
<evidence type="ECO:0008006" key="5">
    <source>
        <dbReference type="Google" id="ProtNLM"/>
    </source>
</evidence>
<feature type="region of interest" description="Disordered" evidence="1">
    <location>
        <begin position="34"/>
        <end position="57"/>
    </location>
</feature>
<keyword evidence="2" id="KW-0812">Transmembrane</keyword>
<keyword evidence="2" id="KW-1133">Transmembrane helix</keyword>
<comment type="caution">
    <text evidence="3">The sequence shown here is derived from an EMBL/GenBank/DDBJ whole genome shotgun (WGS) entry which is preliminary data.</text>
</comment>
<feature type="region of interest" description="Disordered" evidence="1">
    <location>
        <begin position="110"/>
        <end position="131"/>
    </location>
</feature>
<keyword evidence="4" id="KW-1185">Reference proteome</keyword>
<feature type="transmembrane region" description="Helical" evidence="2">
    <location>
        <begin position="203"/>
        <end position="227"/>
    </location>
</feature>
<evidence type="ECO:0000256" key="2">
    <source>
        <dbReference type="SAM" id="Phobius"/>
    </source>
</evidence>
<dbReference type="Gene3D" id="1.20.1070.10">
    <property type="entry name" value="Rhodopsin 7-helix transmembrane proteins"/>
    <property type="match status" value="1"/>
</dbReference>
<evidence type="ECO:0000256" key="1">
    <source>
        <dbReference type="SAM" id="MobiDB-lite"/>
    </source>
</evidence>
<dbReference type="SUPFAM" id="SSF81321">
    <property type="entry name" value="Family A G protein-coupled receptor-like"/>
    <property type="match status" value="1"/>
</dbReference>
<dbReference type="EMBL" id="UYJE01000736">
    <property type="protein sequence ID" value="VDH95941.1"/>
    <property type="molecule type" value="Genomic_DNA"/>
</dbReference>
<keyword evidence="2" id="KW-0472">Membrane</keyword>